<organism evidence="3 4">
    <name type="scientific">Aspergillus terreus</name>
    <dbReference type="NCBI Taxonomy" id="33178"/>
    <lineage>
        <taxon>Eukaryota</taxon>
        <taxon>Fungi</taxon>
        <taxon>Dikarya</taxon>
        <taxon>Ascomycota</taxon>
        <taxon>Pezizomycotina</taxon>
        <taxon>Eurotiomycetes</taxon>
        <taxon>Eurotiomycetidae</taxon>
        <taxon>Eurotiales</taxon>
        <taxon>Aspergillaceae</taxon>
        <taxon>Aspergillus</taxon>
        <taxon>Aspergillus subgen. Circumdati</taxon>
    </lineage>
</organism>
<keyword evidence="2" id="KW-0812">Transmembrane</keyword>
<evidence type="ECO:0000256" key="1">
    <source>
        <dbReference type="SAM" id="MobiDB-lite"/>
    </source>
</evidence>
<keyword evidence="2" id="KW-0472">Membrane</keyword>
<feature type="transmembrane region" description="Helical" evidence="2">
    <location>
        <begin position="58"/>
        <end position="83"/>
    </location>
</feature>
<feature type="transmembrane region" description="Helical" evidence="2">
    <location>
        <begin position="95"/>
        <end position="118"/>
    </location>
</feature>
<dbReference type="OrthoDB" id="4496189at2759"/>
<evidence type="ECO:0000313" key="3">
    <source>
        <dbReference type="EMBL" id="GFF19270.1"/>
    </source>
</evidence>
<evidence type="ECO:0000313" key="4">
    <source>
        <dbReference type="Proteomes" id="UP000452235"/>
    </source>
</evidence>
<keyword evidence="4" id="KW-1185">Reference proteome</keyword>
<dbReference type="Proteomes" id="UP000452235">
    <property type="component" value="Unassembled WGS sequence"/>
</dbReference>
<accession>A0A5M3Z3S4</accession>
<protein>
    <submittedName>
        <fullName evidence="3">Uncharacterized protein</fullName>
    </submittedName>
</protein>
<feature type="transmembrane region" description="Helical" evidence="2">
    <location>
        <begin position="31"/>
        <end position="52"/>
    </location>
</feature>
<gene>
    <name evidence="3" type="ORF">ATEIFO6365_0010004300</name>
</gene>
<feature type="compositionally biased region" description="Low complexity" evidence="1">
    <location>
        <begin position="1"/>
        <end position="14"/>
    </location>
</feature>
<dbReference type="EMBL" id="BLJY01000010">
    <property type="protein sequence ID" value="GFF19270.1"/>
    <property type="molecule type" value="Genomic_DNA"/>
</dbReference>
<comment type="caution">
    <text evidence="3">The sequence shown here is derived from an EMBL/GenBank/DDBJ whole genome shotgun (WGS) entry which is preliminary data.</text>
</comment>
<reference evidence="3 4" key="1">
    <citation type="submission" date="2020-01" db="EMBL/GenBank/DDBJ databases">
        <title>Aspergillus terreus IFO 6365 whole genome shotgun sequence.</title>
        <authorList>
            <person name="Kanamasa S."/>
            <person name="Takahashi H."/>
        </authorList>
    </citation>
    <scope>NUCLEOTIDE SEQUENCE [LARGE SCALE GENOMIC DNA]</scope>
    <source>
        <strain evidence="3 4">IFO 6365</strain>
    </source>
</reference>
<proteinExistence type="predicted"/>
<dbReference type="AlphaFoldDB" id="A0A5M3Z3S4"/>
<sequence>MDTTMETTETTPLLPSSPPPAPSSSPRNPALILPIYISALSFLYTLPTSIWIKTAPNLDWATGICANLVFNLSIVSAFSLALNVARHRKHPEGPFAFFAFVIDVVIGLFGVTTTTFGFEELGYNPACPSGVIVERCRPVVVDVLLRVGLAVGLVVAFVHALFVFGALIVAVRKLRQGYNTWRFPTGQLTFEFTIKVLRQEDRRDEEALIPQA</sequence>
<evidence type="ECO:0000256" key="2">
    <source>
        <dbReference type="SAM" id="Phobius"/>
    </source>
</evidence>
<keyword evidence="2" id="KW-1133">Transmembrane helix</keyword>
<name>A0A5M3Z3S4_ASPTE</name>
<feature type="transmembrane region" description="Helical" evidence="2">
    <location>
        <begin position="147"/>
        <end position="171"/>
    </location>
</feature>
<feature type="region of interest" description="Disordered" evidence="1">
    <location>
        <begin position="1"/>
        <end position="25"/>
    </location>
</feature>